<evidence type="ECO:0000313" key="1">
    <source>
        <dbReference type="EMBL" id="SAL58341.1"/>
    </source>
</evidence>
<reference evidence="1" key="1">
    <citation type="submission" date="2016-01" db="EMBL/GenBank/DDBJ databases">
        <authorList>
            <person name="Peeters C."/>
        </authorList>
    </citation>
    <scope>NUCLEOTIDE SEQUENCE [LARGE SCALE GENOMIC DNA]</scope>
    <source>
        <strain evidence="1">LMG 22934</strain>
    </source>
</reference>
<protein>
    <submittedName>
        <fullName evidence="1">Uncharacterized protein</fullName>
    </submittedName>
</protein>
<name>A0A158IQH1_9BURK</name>
<evidence type="ECO:0000313" key="2">
    <source>
        <dbReference type="Proteomes" id="UP000054977"/>
    </source>
</evidence>
<keyword evidence="2" id="KW-1185">Reference proteome</keyword>
<dbReference type="EMBL" id="FCNW02000039">
    <property type="protein sequence ID" value="SAL58341.1"/>
    <property type="molecule type" value="Genomic_DNA"/>
</dbReference>
<organism evidence="1 2">
    <name type="scientific">Caballeronia humi</name>
    <dbReference type="NCBI Taxonomy" id="326474"/>
    <lineage>
        <taxon>Bacteria</taxon>
        <taxon>Pseudomonadati</taxon>
        <taxon>Pseudomonadota</taxon>
        <taxon>Betaproteobacteria</taxon>
        <taxon>Burkholderiales</taxon>
        <taxon>Burkholderiaceae</taxon>
        <taxon>Caballeronia</taxon>
    </lineage>
</organism>
<comment type="caution">
    <text evidence="1">The sequence shown here is derived from an EMBL/GenBank/DDBJ whole genome shotgun (WGS) entry which is preliminary data.</text>
</comment>
<proteinExistence type="predicted"/>
<accession>A0A158IQH1</accession>
<dbReference type="Proteomes" id="UP000054977">
    <property type="component" value="Unassembled WGS sequence"/>
</dbReference>
<sequence length="71" mass="7874">MRELTSLLTLWGQLRQQMCQKRLTSTLCIIDAFPPGQTRHAREQILLSGGKLNPSSIAVSETRSRPAGRPA</sequence>
<gene>
    <name evidence="1" type="ORF">AWB65_05172</name>
</gene>
<dbReference type="AlphaFoldDB" id="A0A158IQH1"/>
<dbReference type="STRING" id="326474.AWB65_05172"/>